<dbReference type="STRING" id="1618443.UV73_C0002G0104"/>
<keyword evidence="2 11" id="KW-0436">Ligase</keyword>
<evidence type="ECO:0000256" key="10">
    <source>
        <dbReference type="PROSITE-ProRule" id="PRU00182"/>
    </source>
</evidence>
<organism evidence="13 14">
    <name type="scientific">Candidatus Gottesmanbacteria bacterium GW2011_GWA2_43_14</name>
    <dbReference type="NCBI Taxonomy" id="1618443"/>
    <lineage>
        <taxon>Bacteria</taxon>
        <taxon>Candidatus Gottesmaniibacteriota</taxon>
    </lineage>
</organism>
<proteinExistence type="inferred from homology"/>
<dbReference type="Gene3D" id="1.10.240.10">
    <property type="entry name" value="Tyrosyl-Transfer RNA Synthetase"/>
    <property type="match status" value="1"/>
</dbReference>
<dbReference type="InterPro" id="IPR014729">
    <property type="entry name" value="Rossmann-like_a/b/a_fold"/>
</dbReference>
<evidence type="ECO:0000259" key="12">
    <source>
        <dbReference type="Pfam" id="PF22421"/>
    </source>
</evidence>
<evidence type="ECO:0000256" key="6">
    <source>
        <dbReference type="ARBA" id="ARBA00022917"/>
    </source>
</evidence>
<evidence type="ECO:0000256" key="3">
    <source>
        <dbReference type="ARBA" id="ARBA00022741"/>
    </source>
</evidence>
<keyword evidence="5 10" id="KW-0694">RNA-binding</keyword>
<evidence type="ECO:0000256" key="11">
    <source>
        <dbReference type="RuleBase" id="RU363036"/>
    </source>
</evidence>
<protein>
    <recommendedName>
        <fullName evidence="1 9">Tyrosine--tRNA ligase</fullName>
        <ecNumber evidence="1 9">6.1.1.1</ecNumber>
    </recommendedName>
</protein>
<reference evidence="13 14" key="1">
    <citation type="journal article" date="2015" name="Nature">
        <title>rRNA introns, odd ribosomes, and small enigmatic genomes across a large radiation of phyla.</title>
        <authorList>
            <person name="Brown C.T."/>
            <person name="Hug L.A."/>
            <person name="Thomas B.C."/>
            <person name="Sharon I."/>
            <person name="Castelle C.J."/>
            <person name="Singh A."/>
            <person name="Wilkins M.J."/>
            <person name="Williams K.H."/>
            <person name="Banfield J.F."/>
        </authorList>
    </citation>
    <scope>NUCLEOTIDE SEQUENCE [LARGE SCALE GENOMIC DNA]</scope>
</reference>
<dbReference type="CDD" id="cd00805">
    <property type="entry name" value="TyrRS_core"/>
    <property type="match status" value="1"/>
</dbReference>
<dbReference type="EMBL" id="LCFP01000002">
    <property type="protein sequence ID" value="KKS98390.1"/>
    <property type="molecule type" value="Genomic_DNA"/>
</dbReference>
<dbReference type="PRINTS" id="PR01040">
    <property type="entry name" value="TRNASYNTHTYR"/>
</dbReference>
<name>A0A0G1DKK1_9BACT</name>
<dbReference type="SUPFAM" id="SSF55174">
    <property type="entry name" value="Alpha-L RNA-binding motif"/>
    <property type="match status" value="1"/>
</dbReference>
<keyword evidence="4 11" id="KW-0067">ATP-binding</keyword>
<dbReference type="InterPro" id="IPR036986">
    <property type="entry name" value="S4_RNA-bd_sf"/>
</dbReference>
<dbReference type="Pfam" id="PF00579">
    <property type="entry name" value="tRNA-synt_1b"/>
    <property type="match status" value="1"/>
</dbReference>
<dbReference type="PATRIC" id="fig|1618443.3.peg.379"/>
<evidence type="ECO:0000256" key="7">
    <source>
        <dbReference type="ARBA" id="ARBA00023146"/>
    </source>
</evidence>
<keyword evidence="7 11" id="KW-0030">Aminoacyl-tRNA synthetase</keyword>
<evidence type="ECO:0000256" key="1">
    <source>
        <dbReference type="ARBA" id="ARBA00013160"/>
    </source>
</evidence>
<evidence type="ECO:0000256" key="5">
    <source>
        <dbReference type="ARBA" id="ARBA00022884"/>
    </source>
</evidence>
<comment type="caution">
    <text evidence="13">The sequence shown here is derived from an EMBL/GenBank/DDBJ whole genome shotgun (WGS) entry which is preliminary data.</text>
</comment>
<dbReference type="InterPro" id="IPR054608">
    <property type="entry name" value="SYY-like_C"/>
</dbReference>
<dbReference type="GO" id="GO:0006437">
    <property type="term" value="P:tyrosyl-tRNA aminoacylation"/>
    <property type="evidence" value="ECO:0007669"/>
    <property type="project" value="UniProtKB-UniRule"/>
</dbReference>
<dbReference type="Gene3D" id="3.40.50.620">
    <property type="entry name" value="HUPs"/>
    <property type="match status" value="1"/>
</dbReference>
<evidence type="ECO:0000256" key="8">
    <source>
        <dbReference type="ARBA" id="ARBA00048248"/>
    </source>
</evidence>
<dbReference type="InterPro" id="IPR002305">
    <property type="entry name" value="aa-tRNA-synth_Ic"/>
</dbReference>
<comment type="catalytic activity">
    <reaction evidence="8">
        <text>tRNA(Tyr) + L-tyrosine + ATP = L-tyrosyl-tRNA(Tyr) + AMP + diphosphate + H(+)</text>
        <dbReference type="Rhea" id="RHEA:10220"/>
        <dbReference type="Rhea" id="RHEA-COMP:9706"/>
        <dbReference type="Rhea" id="RHEA-COMP:9707"/>
        <dbReference type="ChEBI" id="CHEBI:15378"/>
        <dbReference type="ChEBI" id="CHEBI:30616"/>
        <dbReference type="ChEBI" id="CHEBI:33019"/>
        <dbReference type="ChEBI" id="CHEBI:58315"/>
        <dbReference type="ChEBI" id="CHEBI:78442"/>
        <dbReference type="ChEBI" id="CHEBI:78536"/>
        <dbReference type="ChEBI" id="CHEBI:456215"/>
        <dbReference type="EC" id="6.1.1.1"/>
    </reaction>
</comment>
<dbReference type="GO" id="GO:0005524">
    <property type="term" value="F:ATP binding"/>
    <property type="evidence" value="ECO:0007669"/>
    <property type="project" value="UniProtKB-KW"/>
</dbReference>
<dbReference type="Proteomes" id="UP000034894">
    <property type="component" value="Unassembled WGS sequence"/>
</dbReference>
<sequence length="397" mass="45273">MDAIEETLSRAVDKIYPSREALVKVLRSGKKIKLYQGFDPSGIQLHIGHLTGLMKLRQFQKLGHQVIFLVGDGTGQAGDPSGKSRTRDKFLNREELRENARDYVLQASKIIDFEGENKAEILYNGDWLNRLSLPELLEIAGHFTLQQLEERDMYIERKNQGIPINFREFLYPLLQGYDSVAMEVDLEIGGTDQTFNMLCGRQLVKDYLKKEKFVLTTPLLTDASGKKIGKTEGNVIALTSIPEDLYGLIMNLPDTAIINSFYYITDLPLKEVKQMEDSLDAGDNPMKYKKQLAFRLTRMLNSEKEALAAQAYFEAVFQKRSESADIPEFKIDRDNIPLTELLLTLNMVKSKGEAKRLIREGAVDVDRTRIKDEKYSVAVTDGRVIRTGKHKFVRLRK</sequence>
<dbReference type="PROSITE" id="PS50889">
    <property type="entry name" value="S4"/>
    <property type="match status" value="1"/>
</dbReference>
<dbReference type="AlphaFoldDB" id="A0A0G1DKK1"/>
<evidence type="ECO:0000313" key="13">
    <source>
        <dbReference type="EMBL" id="KKS98390.1"/>
    </source>
</evidence>
<dbReference type="SUPFAM" id="SSF52374">
    <property type="entry name" value="Nucleotidylyl transferase"/>
    <property type="match status" value="1"/>
</dbReference>
<gene>
    <name evidence="13" type="primary">tyrZ</name>
    <name evidence="13" type="ORF">UV73_C0002G0104</name>
</gene>
<dbReference type="CDD" id="cd00165">
    <property type="entry name" value="S4"/>
    <property type="match status" value="1"/>
</dbReference>
<dbReference type="GO" id="GO:0005829">
    <property type="term" value="C:cytosol"/>
    <property type="evidence" value="ECO:0007669"/>
    <property type="project" value="TreeGrafter"/>
</dbReference>
<accession>A0A0G1DKK1</accession>
<evidence type="ECO:0000256" key="4">
    <source>
        <dbReference type="ARBA" id="ARBA00022840"/>
    </source>
</evidence>
<dbReference type="InterPro" id="IPR024088">
    <property type="entry name" value="Tyr-tRNA-ligase_bac-type"/>
</dbReference>
<dbReference type="GO" id="GO:0004831">
    <property type="term" value="F:tyrosine-tRNA ligase activity"/>
    <property type="evidence" value="ECO:0007669"/>
    <property type="project" value="UniProtKB-UniRule"/>
</dbReference>
<dbReference type="InterPro" id="IPR002307">
    <property type="entry name" value="Tyr-tRNA-ligase"/>
</dbReference>
<dbReference type="EC" id="6.1.1.1" evidence="1 9"/>
<evidence type="ECO:0000256" key="2">
    <source>
        <dbReference type="ARBA" id="ARBA00022598"/>
    </source>
</evidence>
<keyword evidence="6 11" id="KW-0648">Protein biosynthesis</keyword>
<dbReference type="Pfam" id="PF22421">
    <property type="entry name" value="SYY_C-terminal"/>
    <property type="match status" value="1"/>
</dbReference>
<evidence type="ECO:0000256" key="9">
    <source>
        <dbReference type="NCBIfam" id="TIGR00234"/>
    </source>
</evidence>
<feature type="domain" description="Tyrosine--tRNA ligase SYY-like C-terminal" evidence="12">
    <location>
        <begin position="324"/>
        <end position="393"/>
    </location>
</feature>
<dbReference type="PANTHER" id="PTHR11766:SF1">
    <property type="entry name" value="TYROSINE--TRNA LIGASE"/>
    <property type="match status" value="1"/>
</dbReference>
<evidence type="ECO:0000313" key="14">
    <source>
        <dbReference type="Proteomes" id="UP000034894"/>
    </source>
</evidence>
<dbReference type="GO" id="GO:0003723">
    <property type="term" value="F:RNA binding"/>
    <property type="evidence" value="ECO:0007669"/>
    <property type="project" value="UniProtKB-KW"/>
</dbReference>
<dbReference type="Gene3D" id="3.10.290.10">
    <property type="entry name" value="RNA-binding S4 domain"/>
    <property type="match status" value="1"/>
</dbReference>
<dbReference type="NCBIfam" id="TIGR00234">
    <property type="entry name" value="tyrS"/>
    <property type="match status" value="1"/>
</dbReference>
<keyword evidence="3 11" id="KW-0547">Nucleotide-binding</keyword>
<comment type="similarity">
    <text evidence="11">Belongs to the class-I aminoacyl-tRNA synthetase family.</text>
</comment>
<dbReference type="PANTHER" id="PTHR11766">
    <property type="entry name" value="TYROSYL-TRNA SYNTHETASE"/>
    <property type="match status" value="1"/>
</dbReference>